<name>A0A154PTJ4_DUFNO</name>
<dbReference type="EMBL" id="KQ435078">
    <property type="protein sequence ID" value="KZC14510.1"/>
    <property type="molecule type" value="Genomic_DNA"/>
</dbReference>
<organism evidence="3 4">
    <name type="scientific">Dufourea novaeangliae</name>
    <name type="common">Sweat bee</name>
    <dbReference type="NCBI Taxonomy" id="178035"/>
    <lineage>
        <taxon>Eukaryota</taxon>
        <taxon>Metazoa</taxon>
        <taxon>Ecdysozoa</taxon>
        <taxon>Arthropoda</taxon>
        <taxon>Hexapoda</taxon>
        <taxon>Insecta</taxon>
        <taxon>Pterygota</taxon>
        <taxon>Neoptera</taxon>
        <taxon>Endopterygota</taxon>
        <taxon>Hymenoptera</taxon>
        <taxon>Apocrita</taxon>
        <taxon>Aculeata</taxon>
        <taxon>Apoidea</taxon>
        <taxon>Anthophila</taxon>
        <taxon>Halictidae</taxon>
        <taxon>Rophitinae</taxon>
        <taxon>Dufourea</taxon>
    </lineage>
</organism>
<feature type="region of interest" description="Disordered" evidence="2">
    <location>
        <begin position="334"/>
        <end position="415"/>
    </location>
</feature>
<dbReference type="AlphaFoldDB" id="A0A154PTJ4"/>
<feature type="region of interest" description="Disordered" evidence="2">
    <location>
        <begin position="537"/>
        <end position="556"/>
    </location>
</feature>
<evidence type="ECO:0000313" key="4">
    <source>
        <dbReference type="Proteomes" id="UP000076502"/>
    </source>
</evidence>
<gene>
    <name evidence="3" type="ORF">WN55_06971</name>
</gene>
<feature type="compositionally biased region" description="Acidic residues" evidence="2">
    <location>
        <begin position="334"/>
        <end position="357"/>
    </location>
</feature>
<protein>
    <submittedName>
        <fullName evidence="3">Uncharacterized protein</fullName>
    </submittedName>
</protein>
<dbReference type="Proteomes" id="UP000076502">
    <property type="component" value="Unassembled WGS sequence"/>
</dbReference>
<evidence type="ECO:0000313" key="3">
    <source>
        <dbReference type="EMBL" id="KZC14510.1"/>
    </source>
</evidence>
<keyword evidence="4" id="KW-1185">Reference proteome</keyword>
<evidence type="ECO:0000256" key="2">
    <source>
        <dbReference type="SAM" id="MobiDB-lite"/>
    </source>
</evidence>
<accession>A0A154PTJ4</accession>
<feature type="compositionally biased region" description="Polar residues" evidence="2">
    <location>
        <begin position="546"/>
        <end position="556"/>
    </location>
</feature>
<keyword evidence="1" id="KW-0175">Coiled coil</keyword>
<feature type="coiled-coil region" evidence="1">
    <location>
        <begin position="187"/>
        <end position="214"/>
    </location>
</feature>
<feature type="compositionally biased region" description="Basic and acidic residues" evidence="2">
    <location>
        <begin position="312"/>
        <end position="322"/>
    </location>
</feature>
<sequence length="602" mass="69283">MEDEISCDDPQFMNMLETCLQEKIAAATKMLLGLEAEITDFKAKVQLGLQARRDLKEKIKNTQENIMVLNTSLTKQNNYIIELSNKNDLMKLNLDNDYKLMRLESRQREDILKEYENTWQAYRKYEEFPLAKARTEAKVKLQKIRIEAMVVEYKIDRLKKISRQQEHIAWLILRGKIVEFSRAMLHNMALDKNLTDLNKTIDDRKEELNSIDKELSIRLKMQEEEKRVRELKMLEMPPPSVNHSRMRSIYLDAWKRNYENSIDSMSVDTVMLEEMCITDENSVEQRHRSSARVSKNCTPEDAIDTGSPPRNQHQEIGHNDGAVKMEENIEPEAIDGTVDDEPEQQMDVESEQEDAEEPTSSLNISKDKQAYERNEEEDDHPVAKRMKLMADAGKVRGSPATTSKDTRLGSKRSQLADPSPVLRIKKIETVRYSVSPMKKDVWAEPNPPGVQLPDRSPAPRITKMEKLPYGVSPMRKIDQANPNPASMFTPGHYEYSDSNLSFSVDNNLKGTKDDQLSLYDGSVRDFCECSNLSTPVRNTESDPVAGTNQMNLPSNRTQNFPRNCDVSFPMLLQVFIIYPFYSSAEFDFANILKGNKSRNNLF</sequence>
<proteinExistence type="predicted"/>
<feature type="region of interest" description="Disordered" evidence="2">
    <location>
        <begin position="283"/>
        <end position="322"/>
    </location>
</feature>
<reference evidence="3 4" key="1">
    <citation type="submission" date="2015-07" db="EMBL/GenBank/DDBJ databases">
        <title>The genome of Dufourea novaeangliae.</title>
        <authorList>
            <person name="Pan H."/>
            <person name="Kapheim K."/>
        </authorList>
    </citation>
    <scope>NUCLEOTIDE SEQUENCE [LARGE SCALE GENOMIC DNA]</scope>
    <source>
        <strain evidence="3">0120121106</strain>
        <tissue evidence="3">Whole body</tissue>
    </source>
</reference>
<evidence type="ECO:0000256" key="1">
    <source>
        <dbReference type="SAM" id="Coils"/>
    </source>
</evidence>